<reference evidence="4" key="1">
    <citation type="submission" date="2016-10" db="EMBL/GenBank/DDBJ databases">
        <authorList>
            <person name="Jeantristanb JTB J.-T."/>
            <person name="Ricardo R."/>
        </authorList>
    </citation>
    <scope>NUCLEOTIDE SEQUENCE [LARGE SCALE GENOMIC DNA]</scope>
</reference>
<accession>A0A2X0MZM5</accession>
<keyword evidence="4" id="KW-1185">Reference proteome</keyword>
<protein>
    <submittedName>
        <fullName evidence="3">BZ3500_MvSof-1268-A1-R1_Chr3-3g06376 protein</fullName>
    </submittedName>
</protein>
<organism evidence="3 4">
    <name type="scientific">Microbotryum saponariae</name>
    <dbReference type="NCBI Taxonomy" id="289078"/>
    <lineage>
        <taxon>Eukaryota</taxon>
        <taxon>Fungi</taxon>
        <taxon>Dikarya</taxon>
        <taxon>Basidiomycota</taxon>
        <taxon>Pucciniomycotina</taxon>
        <taxon>Microbotryomycetes</taxon>
        <taxon>Microbotryales</taxon>
        <taxon>Microbotryaceae</taxon>
        <taxon>Microbotryum</taxon>
    </lineage>
</organism>
<dbReference type="Proteomes" id="UP000249723">
    <property type="component" value="Unassembled WGS sequence"/>
</dbReference>
<feature type="compositionally biased region" description="Basic and acidic residues" evidence="1">
    <location>
        <begin position="1"/>
        <end position="15"/>
    </location>
</feature>
<evidence type="ECO:0000313" key="4">
    <source>
        <dbReference type="Proteomes" id="UP000249723"/>
    </source>
</evidence>
<feature type="compositionally biased region" description="Acidic residues" evidence="1">
    <location>
        <begin position="47"/>
        <end position="66"/>
    </location>
</feature>
<feature type="compositionally biased region" description="Basic and acidic residues" evidence="1">
    <location>
        <begin position="221"/>
        <end position="237"/>
    </location>
</feature>
<feature type="compositionally biased region" description="Low complexity" evidence="1">
    <location>
        <begin position="97"/>
        <end position="107"/>
    </location>
</feature>
<feature type="transmembrane region" description="Helical" evidence="2">
    <location>
        <begin position="1875"/>
        <end position="1895"/>
    </location>
</feature>
<feature type="compositionally biased region" description="Basic and acidic residues" evidence="1">
    <location>
        <begin position="67"/>
        <end position="77"/>
    </location>
</feature>
<gene>
    <name evidence="3" type="ORF">BZ3500_MVSOF-1268-A1-R1_CHR3-3G06376</name>
</gene>
<keyword evidence="2" id="KW-0472">Membrane</keyword>
<dbReference type="SUPFAM" id="SSF56219">
    <property type="entry name" value="DNase I-like"/>
    <property type="match status" value="1"/>
</dbReference>
<evidence type="ECO:0000256" key="2">
    <source>
        <dbReference type="SAM" id="Phobius"/>
    </source>
</evidence>
<sequence length="1946" mass="220229">MESEAAAKTEVIKIESEDESVLEDCSGSDGEVIDENEVMADERGETEGEVATEMEEEEVATEVGDVDEARGSTKAENAEATDLGETNRLDNDDDSDATATAATASRESTPHEPTPPLSPETLAKSLREGEEWDRIRANWVEQARLERDQSIERRLNAETPLVRHNFATWTEDVTQVTNRPTQASHHQRKGRVVVKDGIEGRRVTRSMSAAAAMQVEVTKVDRGKGRGVAEEKRWSDHEPEDDSCPPFPSLRRHHRQERLDLDYPLMIKHTIITWNVRRGMGVPEKRQHFIRPQFWQLIKDEYEASSSFNQHCLTLIPADSPLIDAELLRTHSALDAGSSNQNLYAPVDPKTTSKILRQLILHKTQKSHLRLLGGDLNDCPRPEVDRRTKVGAATTADSDGQARLAYTDCIRYKHPITPSFTRPNPNRKRPNSFSRLDYFLLQRAHQKRLDQASTIYDYPKDLSDHRPVLILSLPTTSNQLHRINTTTFKTVEFQRMMEGWLEGASGEDPVRDLRRFWRRAGTGVGRWRGGCIGSGRNGWSIWWEGAGSGGVTGMGEAETAEWTRTSEELKRAVEERARLLRIRAHVPEIASEERLSRPVHAKLAARNSDSKITALRLGNGELTHDIDVALDHTQAHFQRLYHIEPRDPERVDRLRDELLVPIRAARTCDDPRSDPLFLRRLSEAQIDLLQQPITEDEVVAAIGTTHPGRSPGPSGVPYELYQTAPEAWSKQGQGLVYVARLNQILPDLLPPQQHGFVKDRRSADAALHLRLLIEELGARRTEFPAAALLSLDNHPPTTSMLYSGDSTSARYIINGFLTAPPFLDALHRRNIALNLSIPALHPYPQSRAITSLAFADDVVVAVAGLESLNLLDDLALDWRHATNGRLNTDKTVVLPIGRRWDPGERPIVVKAAGESLEWIGLPFDPSGDTELAYANLIERLEAMLEAVQHRWLTHHTRAFYVNRYAIPKILHFLAADIPPPEVVKKLDDMLVDFVRGARAGPATAETLCSPPRTRGTRVIRMRDIVDAVAARLWDVLLGGSGAIWQGLARAALQRAQPDLDLATDLWPHPSTPIPNDLHPRWHAALGVPKLHDAQVNPRALTTANLLALPTLLGSLHTPIRGRQTIDAVHVPDYLRLQGYPKWRSLSARVVCGWGFHLWTPPADVLGDNSEYDRRGLPQRLAIAAWYRFTVDRHKNTPLAAAVAAGRLNVPPRIGTSAPLEAIIPKPVARFAMEQRLPDPVLPQQASQYTLLNMARPYTIRRIRRVLNAKAFTNTLGLKGPPQPDDLRSFWKAVNSKALTAREREVWFKLILRFTPTRKLQHEQKHVTSPACLVCEAPVDDTDHYFFGCVDSRNVWTAARGVLCDALGCDTIEDAEYTTLQRLFGLPKLKAKLSEQEGAGRTIEIFTGMVLEMISSGRWRMQKHGTRMESLERRRVVLEERMKLRAGGARGRRGQPIRGNRNWGQYDERFLQKKKRFRRRGDLGSDEAIWAPLARESWRSLVAATRDFSPWGSSAARLGSRSFPTIKSELLTLPELLSLPPRLPSLYAEDRGPVLEDEGKGWALVGHRRGFWQHSKEPALQHEHVWSRVGQLLKAKALLPKTALRPARIPLKEAPRPRCFNFFGLSRPFTIRKLRRLVNKVRFPGREDRVKRFPDGTSQSDRKRFWRWLHDRFASAVEQDTHWRLMYDVTPTRKRQHTQGHASSPTCLFCGNDAAVIETVSHYFFECAYSTSFWGGVLRILLDKLGIEDTDVDPSTFTPEQLTMGLPLLRGRGRTTSKWMWVRLACAIGFQRLHLLRWRVHQRFELDNVVALPRFPVRSERSSEIFSLERVLCLGFEIGRCDDRVKSFLPIFLPSFPPFLFGQKLTVLKLVAQWKAAHLSLSLLCAVAVFVLGWIGKPGRSSLRWRLYRSFALVKIYGMDREERSLVFLPALETQPREDIRRCRGDE</sequence>
<proteinExistence type="predicted"/>
<evidence type="ECO:0000313" key="3">
    <source>
        <dbReference type="EMBL" id="SCZ97795.1"/>
    </source>
</evidence>
<name>A0A2X0MZM5_9BASI</name>
<keyword evidence="2" id="KW-1133">Transmembrane helix</keyword>
<dbReference type="Gene3D" id="3.60.10.10">
    <property type="entry name" value="Endonuclease/exonuclease/phosphatase"/>
    <property type="match status" value="1"/>
</dbReference>
<feature type="region of interest" description="Disordered" evidence="1">
    <location>
        <begin position="221"/>
        <end position="249"/>
    </location>
</feature>
<dbReference type="InterPro" id="IPR036691">
    <property type="entry name" value="Endo/exonu/phosph_ase_sf"/>
</dbReference>
<keyword evidence="2" id="KW-0812">Transmembrane</keyword>
<feature type="region of interest" description="Disordered" evidence="1">
    <location>
        <begin position="1"/>
        <end position="124"/>
    </location>
</feature>
<evidence type="ECO:0000256" key="1">
    <source>
        <dbReference type="SAM" id="MobiDB-lite"/>
    </source>
</evidence>
<dbReference type="EMBL" id="FMWP01000094">
    <property type="protein sequence ID" value="SCZ97795.1"/>
    <property type="molecule type" value="Genomic_DNA"/>
</dbReference>